<dbReference type="RefSeq" id="WP_390298389.1">
    <property type="nucleotide sequence ID" value="NZ_JBHULI010000003.1"/>
</dbReference>
<feature type="signal peptide" evidence="1">
    <location>
        <begin position="1"/>
        <end position="20"/>
    </location>
</feature>
<accession>A0ABW5JIY6</accession>
<evidence type="ECO:0000256" key="1">
    <source>
        <dbReference type="SAM" id="SignalP"/>
    </source>
</evidence>
<name>A0ABW5JIY6_9BACT</name>
<dbReference type="Pfam" id="PF04314">
    <property type="entry name" value="PCuAC"/>
    <property type="match status" value="1"/>
</dbReference>
<feature type="chain" id="PRO_5046912760" evidence="1">
    <location>
        <begin position="21"/>
        <end position="145"/>
    </location>
</feature>
<keyword evidence="3" id="KW-1185">Reference proteome</keyword>
<gene>
    <name evidence="2" type="ORF">ACFSVN_02970</name>
</gene>
<dbReference type="EMBL" id="JBHULI010000003">
    <property type="protein sequence ID" value="MFD2531403.1"/>
    <property type="molecule type" value="Genomic_DNA"/>
</dbReference>
<proteinExistence type="predicted"/>
<evidence type="ECO:0000313" key="3">
    <source>
        <dbReference type="Proteomes" id="UP001597460"/>
    </source>
</evidence>
<dbReference type="InterPro" id="IPR036182">
    <property type="entry name" value="PCuAC_sf"/>
</dbReference>
<keyword evidence="1" id="KW-0732">Signal</keyword>
<evidence type="ECO:0000313" key="2">
    <source>
        <dbReference type="EMBL" id="MFD2531403.1"/>
    </source>
</evidence>
<dbReference type="InterPro" id="IPR007410">
    <property type="entry name" value="LpqE-like"/>
</dbReference>
<dbReference type="Proteomes" id="UP001597460">
    <property type="component" value="Unassembled WGS sequence"/>
</dbReference>
<dbReference type="Gene3D" id="2.60.40.1890">
    <property type="entry name" value="PCu(A)C copper chaperone"/>
    <property type="match status" value="1"/>
</dbReference>
<comment type="caution">
    <text evidence="2">The sequence shown here is derived from an EMBL/GenBank/DDBJ whole genome shotgun (WGS) entry which is preliminary data.</text>
</comment>
<dbReference type="InterPro" id="IPR058248">
    <property type="entry name" value="Lxx211020-like"/>
</dbReference>
<sequence length="145" mass="16012">MRYLTHFFTALILLVTISCGAEKEQVMEEEVVEERVRPAASGGTSAAYFSYSNNLNKPDTLISVNSLIARETQVHESYETEDGMMGMREQKEVIIPSGGSVVFKQGGLHVMMMDLREDLSAGDSVRIELELKLAGKVSTVLQVKP</sequence>
<dbReference type="PANTHER" id="PTHR36302:SF1">
    <property type="entry name" value="COPPER CHAPERONE PCU(A)C"/>
    <property type="match status" value="1"/>
</dbReference>
<reference evidence="3" key="1">
    <citation type="journal article" date="2019" name="Int. J. Syst. Evol. Microbiol.">
        <title>The Global Catalogue of Microorganisms (GCM) 10K type strain sequencing project: providing services to taxonomists for standard genome sequencing and annotation.</title>
        <authorList>
            <consortium name="The Broad Institute Genomics Platform"/>
            <consortium name="The Broad Institute Genome Sequencing Center for Infectious Disease"/>
            <person name="Wu L."/>
            <person name="Ma J."/>
        </authorList>
    </citation>
    <scope>NUCLEOTIDE SEQUENCE [LARGE SCALE GENOMIC DNA]</scope>
    <source>
        <strain evidence="3">KCTC 52042</strain>
    </source>
</reference>
<protein>
    <submittedName>
        <fullName evidence="2">Copper chaperone PCu(A)C</fullName>
    </submittedName>
</protein>
<dbReference type="SUPFAM" id="SSF110087">
    <property type="entry name" value="DR1885-like metal-binding protein"/>
    <property type="match status" value="1"/>
</dbReference>
<dbReference type="PROSITE" id="PS51257">
    <property type="entry name" value="PROKAR_LIPOPROTEIN"/>
    <property type="match status" value="1"/>
</dbReference>
<organism evidence="2 3">
    <name type="scientific">Gracilimonas halophila</name>
    <dbReference type="NCBI Taxonomy" id="1834464"/>
    <lineage>
        <taxon>Bacteria</taxon>
        <taxon>Pseudomonadati</taxon>
        <taxon>Balneolota</taxon>
        <taxon>Balneolia</taxon>
        <taxon>Balneolales</taxon>
        <taxon>Balneolaceae</taxon>
        <taxon>Gracilimonas</taxon>
    </lineage>
</organism>
<dbReference type="PANTHER" id="PTHR36302">
    <property type="entry name" value="BLR7088 PROTEIN"/>
    <property type="match status" value="1"/>
</dbReference>